<dbReference type="VEuPathDB" id="VectorBase:ISCI003570"/>
<reference evidence="2 4" key="1">
    <citation type="submission" date="2008-03" db="EMBL/GenBank/DDBJ databases">
        <title>Annotation of Ixodes scapularis.</title>
        <authorList>
            <consortium name="Ixodes scapularis Genome Project Consortium"/>
            <person name="Caler E."/>
            <person name="Hannick L.I."/>
            <person name="Bidwell S."/>
            <person name="Joardar V."/>
            <person name="Thiagarajan M."/>
            <person name="Amedeo P."/>
            <person name="Galinsky K.J."/>
            <person name="Schobel S."/>
            <person name="Inman J."/>
            <person name="Hostetler J."/>
            <person name="Miller J."/>
            <person name="Hammond M."/>
            <person name="Megy K."/>
            <person name="Lawson D."/>
            <person name="Kodira C."/>
            <person name="Sutton G."/>
            <person name="Meyer J."/>
            <person name="Hill C.A."/>
            <person name="Birren B."/>
            <person name="Nene V."/>
            <person name="Collins F."/>
            <person name="Alarcon-Chaidez F."/>
            <person name="Wikel S."/>
            <person name="Strausberg R."/>
        </authorList>
    </citation>
    <scope>NUCLEOTIDE SEQUENCE [LARGE SCALE GENOMIC DNA]</scope>
    <source>
        <strain evidence="4">Wikel</strain>
        <strain evidence="2">Wikel colony</strain>
    </source>
</reference>
<feature type="transmembrane region" description="Helical" evidence="1">
    <location>
        <begin position="80"/>
        <end position="113"/>
    </location>
</feature>
<name>B7PHX1_IXOSC</name>
<evidence type="ECO:0000256" key="1">
    <source>
        <dbReference type="SAM" id="Phobius"/>
    </source>
</evidence>
<dbReference type="VEuPathDB" id="VectorBase:ISCP_000645"/>
<evidence type="ECO:0000313" key="2">
    <source>
        <dbReference type="EMBL" id="EEC06193.1"/>
    </source>
</evidence>
<dbReference type="HOGENOM" id="CLU_1817926_0_0_1"/>
<gene>
    <name evidence="2" type="ORF">IscW_ISCW003570</name>
</gene>
<accession>B7PHX1</accession>
<dbReference type="EMBL" id="ABJB010935871">
    <property type="status" value="NOT_ANNOTATED_CDS"/>
    <property type="molecule type" value="Genomic_DNA"/>
</dbReference>
<protein>
    <submittedName>
        <fullName evidence="2 3">Uncharacterized protein</fullName>
    </submittedName>
</protein>
<dbReference type="VEuPathDB" id="VectorBase:ISCW003570"/>
<evidence type="ECO:0000313" key="3">
    <source>
        <dbReference type="EnsemblMetazoa" id="ISCW003570-PA"/>
    </source>
</evidence>
<keyword evidence="1" id="KW-0812">Transmembrane</keyword>
<organism>
    <name type="scientific">Ixodes scapularis</name>
    <name type="common">Black-legged tick</name>
    <name type="synonym">Deer tick</name>
    <dbReference type="NCBI Taxonomy" id="6945"/>
    <lineage>
        <taxon>Eukaryota</taxon>
        <taxon>Metazoa</taxon>
        <taxon>Ecdysozoa</taxon>
        <taxon>Arthropoda</taxon>
        <taxon>Chelicerata</taxon>
        <taxon>Arachnida</taxon>
        <taxon>Acari</taxon>
        <taxon>Parasitiformes</taxon>
        <taxon>Ixodida</taxon>
        <taxon>Ixodoidea</taxon>
        <taxon>Ixodidae</taxon>
        <taxon>Ixodinae</taxon>
        <taxon>Ixodes</taxon>
    </lineage>
</organism>
<keyword evidence="4" id="KW-1185">Reference proteome</keyword>
<feature type="transmembrane region" description="Helical" evidence="1">
    <location>
        <begin position="47"/>
        <end position="68"/>
    </location>
</feature>
<proteinExistence type="predicted"/>
<dbReference type="PaxDb" id="6945-B7PHX1"/>
<evidence type="ECO:0000313" key="4">
    <source>
        <dbReference type="Proteomes" id="UP000001555"/>
    </source>
</evidence>
<dbReference type="AlphaFoldDB" id="B7PHX1"/>
<keyword evidence="1" id="KW-1133">Transmembrane helix</keyword>
<dbReference type="EMBL" id="ABJB010927468">
    <property type="status" value="NOT_ANNOTATED_CDS"/>
    <property type="molecule type" value="Genomic_DNA"/>
</dbReference>
<reference evidence="3" key="2">
    <citation type="submission" date="2020-05" db="UniProtKB">
        <authorList>
            <consortium name="EnsemblMetazoa"/>
        </authorList>
    </citation>
    <scope>IDENTIFICATION</scope>
    <source>
        <strain evidence="3">wikel</strain>
    </source>
</reference>
<dbReference type="EMBL" id="ABJB010056815">
    <property type="status" value="NOT_ANNOTATED_CDS"/>
    <property type="molecule type" value="Genomic_DNA"/>
</dbReference>
<dbReference type="Proteomes" id="UP000001555">
    <property type="component" value="Unassembled WGS sequence"/>
</dbReference>
<sequence>MALSWSLEMAPFMATSMLPLLALPVLGVMSADDMANQYFSKPVLEKFLYFSFALVLREATLVYTRAAFFMLRRFGTRVRSLLISFLILTLVLVQVADAGLVALVLVFTAVIVISEIQNDIIREGQFKVSARVLVSKRTSGCP</sequence>
<dbReference type="OrthoDB" id="340346at2759"/>
<dbReference type="EMBL" id="DS715332">
    <property type="protein sequence ID" value="EEC06193.1"/>
    <property type="molecule type" value="Genomic_DNA"/>
</dbReference>
<dbReference type="EnsemblMetazoa" id="ISCW003570-RA">
    <property type="protein sequence ID" value="ISCW003570-PA"/>
    <property type="gene ID" value="ISCW003570"/>
</dbReference>
<dbReference type="InParanoid" id="B7PHX1"/>
<keyword evidence="1" id="KW-0472">Membrane</keyword>